<sequence>MYPTFKTDNPVRLIELFAGVGSQAMALRNLGVPFEHYLMSEWEMHATASYKAIHMADDDTDYSAEMSSEDVIQALTQLGISVDGKKPLTEEQIRSHSYSDAWRRECYNNIKATHNLVNICSMRGGDLAITNTDRYTYLMTYSFP</sequence>
<evidence type="ECO:0000256" key="1">
    <source>
        <dbReference type="ARBA" id="ARBA00022603"/>
    </source>
</evidence>
<dbReference type="EMBL" id="JAJCJK010000004">
    <property type="protein sequence ID" value="MCB6937554.1"/>
    <property type="molecule type" value="Genomic_DNA"/>
</dbReference>
<dbReference type="InterPro" id="IPR001525">
    <property type="entry name" value="C5_MeTfrase"/>
</dbReference>
<dbReference type="GO" id="GO:0009307">
    <property type="term" value="P:DNA restriction-modification system"/>
    <property type="evidence" value="ECO:0007669"/>
    <property type="project" value="UniProtKB-KW"/>
</dbReference>
<keyword evidence="1 4" id="KW-0489">Methyltransferase</keyword>
<dbReference type="GO" id="GO:0008168">
    <property type="term" value="F:methyltransferase activity"/>
    <property type="evidence" value="ECO:0007669"/>
    <property type="project" value="UniProtKB-KW"/>
</dbReference>
<dbReference type="Pfam" id="PF00145">
    <property type="entry name" value="DNA_methylase"/>
    <property type="match status" value="1"/>
</dbReference>
<dbReference type="SUPFAM" id="SSF53335">
    <property type="entry name" value="S-adenosyl-L-methionine-dependent methyltransferases"/>
    <property type="match status" value="1"/>
</dbReference>
<evidence type="ECO:0000256" key="2">
    <source>
        <dbReference type="ARBA" id="ARBA00022679"/>
    </source>
</evidence>
<dbReference type="GO" id="GO:0032259">
    <property type="term" value="P:methylation"/>
    <property type="evidence" value="ECO:0007669"/>
    <property type="project" value="UniProtKB-KW"/>
</dbReference>
<dbReference type="InterPro" id="IPR029063">
    <property type="entry name" value="SAM-dependent_MTases_sf"/>
</dbReference>
<comment type="caution">
    <text evidence="4">The sequence shown here is derived from an EMBL/GenBank/DDBJ whole genome shotgun (WGS) entry which is preliminary data.</text>
</comment>
<dbReference type="AlphaFoldDB" id="A0AAW4UAJ2"/>
<dbReference type="Proteomes" id="UP001197684">
    <property type="component" value="Unassembled WGS sequence"/>
</dbReference>
<name>A0AAW4UAJ2_9FIRM</name>
<protein>
    <submittedName>
        <fullName evidence="4">DNA cytosine methyltransferase</fullName>
    </submittedName>
</protein>
<reference evidence="4" key="1">
    <citation type="submission" date="2021-10" db="EMBL/GenBank/DDBJ databases">
        <title>Collection of gut derived symbiotic bacterial strains cultured from healthy donors.</title>
        <authorList>
            <person name="Lin H."/>
            <person name="Littmann E."/>
            <person name="Kohout C."/>
            <person name="Pamer E.G."/>
        </authorList>
    </citation>
    <scope>NUCLEOTIDE SEQUENCE</scope>
    <source>
        <strain evidence="4">DFI.9.42</strain>
    </source>
</reference>
<keyword evidence="3" id="KW-0680">Restriction system</keyword>
<evidence type="ECO:0000313" key="4">
    <source>
        <dbReference type="EMBL" id="MCB6937554.1"/>
    </source>
</evidence>
<dbReference type="Gene3D" id="3.40.50.150">
    <property type="entry name" value="Vaccinia Virus protein VP39"/>
    <property type="match status" value="1"/>
</dbReference>
<evidence type="ECO:0000256" key="3">
    <source>
        <dbReference type="ARBA" id="ARBA00022747"/>
    </source>
</evidence>
<accession>A0AAW4UAJ2</accession>
<organism evidence="4 5">
    <name type="scientific">Agathobacter rectalis</name>
    <dbReference type="NCBI Taxonomy" id="39491"/>
    <lineage>
        <taxon>Bacteria</taxon>
        <taxon>Bacillati</taxon>
        <taxon>Bacillota</taxon>
        <taxon>Clostridia</taxon>
        <taxon>Lachnospirales</taxon>
        <taxon>Lachnospiraceae</taxon>
        <taxon>Agathobacter</taxon>
    </lineage>
</organism>
<gene>
    <name evidence="4" type="ORF">LIZ56_03890</name>
</gene>
<keyword evidence="2" id="KW-0808">Transferase</keyword>
<proteinExistence type="predicted"/>
<evidence type="ECO:0000313" key="5">
    <source>
        <dbReference type="Proteomes" id="UP001197684"/>
    </source>
</evidence>